<comment type="caution">
    <text evidence="1">The sequence shown here is derived from an EMBL/GenBank/DDBJ whole genome shotgun (WGS) entry which is preliminary data.</text>
</comment>
<reference evidence="1 2" key="1">
    <citation type="submission" date="2019-02" db="EMBL/GenBank/DDBJ databases">
        <title>Aquabacterium sp. strain KMB7.</title>
        <authorList>
            <person name="Chen W.-M."/>
        </authorList>
    </citation>
    <scope>NUCLEOTIDE SEQUENCE [LARGE SCALE GENOMIC DNA]</scope>
    <source>
        <strain evidence="1 2">KMB7</strain>
    </source>
</reference>
<evidence type="ECO:0000313" key="1">
    <source>
        <dbReference type="EMBL" id="TBO31117.1"/>
    </source>
</evidence>
<proteinExistence type="predicted"/>
<dbReference type="OrthoDB" id="8911122at2"/>
<organism evidence="1 2">
    <name type="scientific">Aquabacterium lacunae</name>
    <dbReference type="NCBI Taxonomy" id="2528630"/>
    <lineage>
        <taxon>Bacteria</taxon>
        <taxon>Pseudomonadati</taxon>
        <taxon>Pseudomonadota</taxon>
        <taxon>Betaproteobacteria</taxon>
        <taxon>Burkholderiales</taxon>
        <taxon>Aquabacterium</taxon>
    </lineage>
</organism>
<dbReference type="Proteomes" id="UP000292120">
    <property type="component" value="Unassembled WGS sequence"/>
</dbReference>
<dbReference type="AlphaFoldDB" id="A0A4Q9H228"/>
<protein>
    <submittedName>
        <fullName evidence="1">Uncharacterized protein</fullName>
    </submittedName>
</protein>
<dbReference type="EMBL" id="SIXI01000003">
    <property type="protein sequence ID" value="TBO31117.1"/>
    <property type="molecule type" value="Genomic_DNA"/>
</dbReference>
<dbReference type="RefSeq" id="WP_130967482.1">
    <property type="nucleotide sequence ID" value="NZ_SIXI01000003.1"/>
</dbReference>
<evidence type="ECO:0000313" key="2">
    <source>
        <dbReference type="Proteomes" id="UP000292120"/>
    </source>
</evidence>
<name>A0A4Q9H228_9BURK</name>
<accession>A0A4Q9H228</accession>
<gene>
    <name evidence="1" type="ORF">EYS42_07650</name>
</gene>
<sequence>MNTKPTALDAYLARAAAIHIKLDRLQQLADDHFGHDPEAIHWSHVGDLERVDQALDDLLAIFDGQAK</sequence>
<keyword evidence="2" id="KW-1185">Reference proteome</keyword>